<dbReference type="Proteomes" id="UP001597511">
    <property type="component" value="Unassembled WGS sequence"/>
</dbReference>
<organism evidence="7 8">
    <name type="scientific">Terrimonas rubra</name>
    <dbReference type="NCBI Taxonomy" id="1035890"/>
    <lineage>
        <taxon>Bacteria</taxon>
        <taxon>Pseudomonadati</taxon>
        <taxon>Bacteroidota</taxon>
        <taxon>Chitinophagia</taxon>
        <taxon>Chitinophagales</taxon>
        <taxon>Chitinophagaceae</taxon>
        <taxon>Terrimonas</taxon>
    </lineage>
</organism>
<keyword evidence="4" id="KW-0472">Membrane</keyword>
<evidence type="ECO:0000256" key="1">
    <source>
        <dbReference type="ARBA" id="ARBA00004167"/>
    </source>
</evidence>
<dbReference type="RefSeq" id="WP_386097135.1">
    <property type="nucleotide sequence ID" value="NZ_JBHUOZ010000001.1"/>
</dbReference>
<dbReference type="EMBL" id="JBHUOZ010000001">
    <property type="protein sequence ID" value="MFD2919695.1"/>
    <property type="molecule type" value="Genomic_DNA"/>
</dbReference>
<evidence type="ECO:0000256" key="5">
    <source>
        <dbReference type="SAM" id="MobiDB-lite"/>
    </source>
</evidence>
<gene>
    <name evidence="7" type="ORF">ACFS6H_08265</name>
</gene>
<evidence type="ECO:0000313" key="8">
    <source>
        <dbReference type="Proteomes" id="UP001597511"/>
    </source>
</evidence>
<reference evidence="8" key="1">
    <citation type="journal article" date="2019" name="Int. J. Syst. Evol. Microbiol.">
        <title>The Global Catalogue of Microorganisms (GCM) 10K type strain sequencing project: providing services to taxonomists for standard genome sequencing and annotation.</title>
        <authorList>
            <consortium name="The Broad Institute Genomics Platform"/>
            <consortium name="The Broad Institute Genome Sequencing Center for Infectious Disease"/>
            <person name="Wu L."/>
            <person name="Ma J."/>
        </authorList>
    </citation>
    <scope>NUCLEOTIDE SEQUENCE [LARGE SCALE GENOMIC DNA]</scope>
    <source>
        <strain evidence="8">KCTC 23299</strain>
    </source>
</reference>
<proteinExistence type="predicted"/>
<evidence type="ECO:0000256" key="3">
    <source>
        <dbReference type="ARBA" id="ARBA00022989"/>
    </source>
</evidence>
<evidence type="ECO:0000313" key="7">
    <source>
        <dbReference type="EMBL" id="MFD2919695.1"/>
    </source>
</evidence>
<evidence type="ECO:0000256" key="4">
    <source>
        <dbReference type="ARBA" id="ARBA00023136"/>
    </source>
</evidence>
<name>A0ABW6A2Z9_9BACT</name>
<comment type="caution">
    <text evidence="7">The sequence shown here is derived from an EMBL/GenBank/DDBJ whole genome shotgun (WGS) entry which is preliminary data.</text>
</comment>
<evidence type="ECO:0000259" key="6">
    <source>
        <dbReference type="Pfam" id="PF04357"/>
    </source>
</evidence>
<dbReference type="InterPro" id="IPR007452">
    <property type="entry name" value="TamB_C"/>
</dbReference>
<keyword evidence="3" id="KW-1133">Transmembrane helix</keyword>
<sequence>MQQVTARLSKDLNTEVSIKRVDFSLFNKMHLLNTLVLDRQKDTILSAGEVTVRITDWFFLKKNIELKYIGLKNAVVKLQRDTDSVWRHQFLIDYFSSPPSTKPRKKSSLSLAIKQLDCQNVLFWQHDAWVGQDMKIHFVLLNADARVTDFDKKRVVVESINTDKPVVSLSVYKGNKPVSPRVVSNTPATPQQLEWNKGDWSIEIGQVNLTNGTFKNDNLSIPEGPAGVFDGQHIAFNDIDLTMKNVRWQKDTISTQLTLSTREKSGFEVKQLTASAKVTPREMSFANLLIKTNNSTIGNYYSMRYDQFNDMSDFINKITLVGDFENTVVDSDDIAYFAPSLADWNRRINLSGRFSGPVSNLSGRDFLIEAGNNTRLKGHISLVGLPDIEQTFIDFSAEDFKTTYTEAATFVPQIKKLKKPDLSELQYVHFTGNFTGFIRDFVTFGTIKTALGTVKTDINMKLAKGRDPVYSGTLVTDNFMLGKFLHEPLLGAIALNSSLKGSGTQEKRRIAEFKGDVKFIDFNGYRYQNIHLNGHLNKNEFDGIASVNDENVKLTLNGLININDTLPVFNFIADVQEANIKNLKLADEQIAFTGKVNANFSGKTIDDFLGVANITDASLTHDELQLPFDSLTLSSAFVDGKKILSVHTNELKASVTGNYTIRELPDAFKTFLNNYYPAYIAAPRLSGINEQLHFTIETGYIDDYLRLFTKKISGFNHSTINGSLNTIDNSLTLKANVPQFKYLTYNFDNVNLEGAGGLDTLKVNGSASNIMIGDSLNVPLATFDITAFHDTSYVNILTGANQGIDQAKISAAVLTYYNGVRIEMNPSNLVVNGKTWTIDENGELEFRKNAPAIGELRLRENNQEIVIKTLPSEIGEWNDVSVKLSKVNLGDLGPFIMPHNRLEGLASGDVLIENPFNDLRIISNNFKGEYVRLDNDSIGEVNASVIYENKTGELFVNGQNANPDHGIAFDMHLFLQDKASQQKNVIDLTAKTFHLKYLERFLGTLFSDMNGYITGKFSIKGPFDNLDVTGKGRLSEAGLKVKFTQCYYQIDDRDIELKSGEINLDGITLKDPVSNNPVYLNGSIMHSGFKNMFFDLSVSTRKPGTQSADNNRPILLLNTTYNDNKQFYGKVRGTGSFTLSGQESDMYMKIDAIASTTDSSSVTIPSSNSKASGMADFLVERKFGREMVDSNFAKGNGNIVYDVDITANNMVSVRVVLDDFTGDEIKGRGSGTLNIRSGSAEPLAIRGKFNIEEGDYLFTFQSFFKKPFELRKGGDSYITWSGDPMNAQIKFEAQYKAERVSFAPLVTGLNLNQTYSDRRENVYVYADLTGQLFDPQFKFSLGFEPNSSFKNDFSVVSAIQQMENDPNQINKQVTYLIVFNSFAPPETGQAGSAGLGSAINEFTYSTITSISGIIFNEINKKLNSELSKILKTDKVSLNFSGSVYNYNRDLLGGQQGGGFNINQSNFNLNIPISLFKDRLVVTLGNTLDVPLQASLQQTIQYLPDVTAEWLINQSGTIRVSFFYRENLDYLTNNNRNKRSGASISYRKEFDNLGEFLRRNSKKKKKEPEPKPAGQPGKTN</sequence>
<accession>A0ABW6A2Z9</accession>
<feature type="region of interest" description="Disordered" evidence="5">
    <location>
        <begin position="1556"/>
        <end position="1579"/>
    </location>
</feature>
<keyword evidence="8" id="KW-1185">Reference proteome</keyword>
<comment type="subcellular location">
    <subcellularLocation>
        <location evidence="1">Membrane</location>
        <topology evidence="1">Single-pass membrane protein</topology>
    </subcellularLocation>
</comment>
<evidence type="ECO:0000256" key="2">
    <source>
        <dbReference type="ARBA" id="ARBA00022692"/>
    </source>
</evidence>
<dbReference type="PANTHER" id="PTHR36985:SF1">
    <property type="entry name" value="TRANSLOCATION AND ASSEMBLY MODULE SUBUNIT TAMB"/>
    <property type="match status" value="1"/>
</dbReference>
<dbReference type="PANTHER" id="PTHR36985">
    <property type="entry name" value="TRANSLOCATION AND ASSEMBLY MODULE SUBUNIT TAMB"/>
    <property type="match status" value="1"/>
</dbReference>
<dbReference type="Pfam" id="PF04357">
    <property type="entry name" value="TamB"/>
    <property type="match status" value="1"/>
</dbReference>
<keyword evidence="2" id="KW-0812">Transmembrane</keyword>
<protein>
    <recommendedName>
        <fullName evidence="6">Translocation and assembly module TamB C-terminal domain-containing protein</fullName>
    </recommendedName>
</protein>
<feature type="domain" description="Translocation and assembly module TamB C-terminal" evidence="6">
    <location>
        <begin position="1074"/>
        <end position="1549"/>
    </location>
</feature>